<sequence length="70" mass="8164">MPPVGLKDLLLSKSEEMTFESMSKRCKMVTRLRTVAEEINPKMTELISVRFFCEEVEVIKIMTKEVRRAV</sequence>
<organism evidence="1 2">
    <name type="scientific">Candidatus Collierbacteria bacterium GW2011_GWB2_44_22</name>
    <dbReference type="NCBI Taxonomy" id="1618387"/>
    <lineage>
        <taxon>Bacteria</taxon>
        <taxon>Candidatus Collieribacteriota</taxon>
    </lineage>
</organism>
<evidence type="ECO:0000313" key="2">
    <source>
        <dbReference type="Proteomes" id="UP000034006"/>
    </source>
</evidence>
<dbReference type="AlphaFoldDB" id="A0A0G1HX87"/>
<dbReference type="STRING" id="1618387.UW44_C0014G0015"/>
<evidence type="ECO:0000313" key="1">
    <source>
        <dbReference type="EMBL" id="KKT51223.1"/>
    </source>
</evidence>
<protein>
    <submittedName>
        <fullName evidence="1">Uncharacterized protein</fullName>
    </submittedName>
</protein>
<dbReference type="EMBL" id="LCIH01000014">
    <property type="protein sequence ID" value="KKT51223.1"/>
    <property type="molecule type" value="Genomic_DNA"/>
</dbReference>
<gene>
    <name evidence="1" type="ORF">UW44_C0014G0015</name>
</gene>
<reference evidence="1 2" key="1">
    <citation type="journal article" date="2015" name="Nature">
        <title>rRNA introns, odd ribosomes, and small enigmatic genomes across a large radiation of phyla.</title>
        <authorList>
            <person name="Brown C.T."/>
            <person name="Hug L.A."/>
            <person name="Thomas B.C."/>
            <person name="Sharon I."/>
            <person name="Castelle C.J."/>
            <person name="Singh A."/>
            <person name="Wilkins M.J."/>
            <person name="Williams K.H."/>
            <person name="Banfield J.F."/>
        </authorList>
    </citation>
    <scope>NUCLEOTIDE SEQUENCE [LARGE SCALE GENOMIC DNA]</scope>
</reference>
<accession>A0A0G1HX87</accession>
<comment type="caution">
    <text evidence="1">The sequence shown here is derived from an EMBL/GenBank/DDBJ whole genome shotgun (WGS) entry which is preliminary data.</text>
</comment>
<proteinExistence type="predicted"/>
<name>A0A0G1HX87_9BACT</name>
<dbReference type="Proteomes" id="UP000034006">
    <property type="component" value="Unassembled WGS sequence"/>
</dbReference>